<evidence type="ECO:0000259" key="1">
    <source>
        <dbReference type="PROSITE" id="PS50181"/>
    </source>
</evidence>
<dbReference type="AlphaFoldDB" id="A0A0C3ABE7"/>
<sequence>MSLFSFPNELIVLILEALDVPSLLRCMQVCKRFQSIIQENSALLYKVSLFSAQMSDVKHCDWDFPSRLEAIRKHTDAWNNLRFPTGKQIPMEHGLVLDDGQWDLVGGILVQARLRSGISCVQMPCSIKGIPERRWIALTEFPINYFEIDLTQDLLVAIELVDDGRCHVHLRSFTTGVVHPKATCPQITPTSFGEIYLIGVCGPYMGLFFGDILAWRSMTAFVMWDWRNGNQVMFIELPGFTSFTFISDELVLVSFVDDDEQVSLRILAVSPGNFVSSARDAEYLCELRYPRIRASCNVHDVSIASAPSTTSVLPDIPTAPFTHSSTDVLFTVTFKYTIDSRVGTVVLLVLRSTILNQVSSIAASSQKYLDWESWGPAGSRMLKLDPSDIWACHSYGMKFVCSPDGGTFARMFDFNPYATRKDVNTASCPQLPWKPMPMETKIRRRRSPFDTDVVTSLPGREASIPLPTSNNLGWESTMITEDHIVMVQVGKSTIIAISR</sequence>
<reference evidence="2 3" key="1">
    <citation type="submission" date="2014-04" db="EMBL/GenBank/DDBJ databases">
        <authorList>
            <consortium name="DOE Joint Genome Institute"/>
            <person name="Kuo A."/>
            <person name="Kohler A."/>
            <person name="Nagy L.G."/>
            <person name="Floudas D."/>
            <person name="Copeland A."/>
            <person name="Barry K.W."/>
            <person name="Cichocki N."/>
            <person name="Veneault-Fourrey C."/>
            <person name="LaButti K."/>
            <person name="Lindquist E.A."/>
            <person name="Lipzen A."/>
            <person name="Lundell T."/>
            <person name="Morin E."/>
            <person name="Murat C."/>
            <person name="Sun H."/>
            <person name="Tunlid A."/>
            <person name="Henrissat B."/>
            <person name="Grigoriev I.V."/>
            <person name="Hibbett D.S."/>
            <person name="Martin F."/>
            <person name="Nordberg H.P."/>
            <person name="Cantor M.N."/>
            <person name="Hua S.X."/>
        </authorList>
    </citation>
    <scope>NUCLEOTIDE SEQUENCE [LARGE SCALE GENOMIC DNA]</scope>
    <source>
        <strain evidence="2 3">Foug A</strain>
    </source>
</reference>
<dbReference type="STRING" id="1036808.A0A0C3ABE7"/>
<dbReference type="InterPro" id="IPR036047">
    <property type="entry name" value="F-box-like_dom_sf"/>
</dbReference>
<dbReference type="PROSITE" id="PS50181">
    <property type="entry name" value="FBOX"/>
    <property type="match status" value="1"/>
</dbReference>
<dbReference type="HOGENOM" id="CLU_007279_3_1_1"/>
<protein>
    <recommendedName>
        <fullName evidence="1">F-box domain-containing protein</fullName>
    </recommendedName>
</protein>
<gene>
    <name evidence="2" type="ORF">SCLCIDRAFT_1215305</name>
</gene>
<dbReference type="Gene3D" id="1.20.1280.50">
    <property type="match status" value="1"/>
</dbReference>
<dbReference type="OrthoDB" id="3174109at2759"/>
<dbReference type="SUPFAM" id="SSF81383">
    <property type="entry name" value="F-box domain"/>
    <property type="match status" value="1"/>
</dbReference>
<reference evidence="3" key="2">
    <citation type="submission" date="2015-01" db="EMBL/GenBank/DDBJ databases">
        <title>Evolutionary Origins and Diversification of the Mycorrhizal Mutualists.</title>
        <authorList>
            <consortium name="DOE Joint Genome Institute"/>
            <consortium name="Mycorrhizal Genomics Consortium"/>
            <person name="Kohler A."/>
            <person name="Kuo A."/>
            <person name="Nagy L.G."/>
            <person name="Floudas D."/>
            <person name="Copeland A."/>
            <person name="Barry K.W."/>
            <person name="Cichocki N."/>
            <person name="Veneault-Fourrey C."/>
            <person name="LaButti K."/>
            <person name="Lindquist E.A."/>
            <person name="Lipzen A."/>
            <person name="Lundell T."/>
            <person name="Morin E."/>
            <person name="Murat C."/>
            <person name="Riley R."/>
            <person name="Ohm R."/>
            <person name="Sun H."/>
            <person name="Tunlid A."/>
            <person name="Henrissat B."/>
            <person name="Grigoriev I.V."/>
            <person name="Hibbett D.S."/>
            <person name="Martin F."/>
        </authorList>
    </citation>
    <scope>NUCLEOTIDE SEQUENCE [LARGE SCALE GENOMIC DNA]</scope>
    <source>
        <strain evidence="3">Foug A</strain>
    </source>
</reference>
<keyword evidence="3" id="KW-1185">Reference proteome</keyword>
<name>A0A0C3ABE7_9AGAM</name>
<evidence type="ECO:0000313" key="2">
    <source>
        <dbReference type="EMBL" id="KIM62237.1"/>
    </source>
</evidence>
<dbReference type="CDD" id="cd09917">
    <property type="entry name" value="F-box_SF"/>
    <property type="match status" value="1"/>
</dbReference>
<dbReference type="EMBL" id="KN822044">
    <property type="protein sequence ID" value="KIM62237.1"/>
    <property type="molecule type" value="Genomic_DNA"/>
</dbReference>
<accession>A0A0C3ABE7</accession>
<dbReference type="InParanoid" id="A0A0C3ABE7"/>
<dbReference type="Pfam" id="PF12937">
    <property type="entry name" value="F-box-like"/>
    <property type="match status" value="1"/>
</dbReference>
<proteinExistence type="predicted"/>
<dbReference type="Proteomes" id="UP000053989">
    <property type="component" value="Unassembled WGS sequence"/>
</dbReference>
<feature type="domain" description="F-box" evidence="1">
    <location>
        <begin position="1"/>
        <end position="47"/>
    </location>
</feature>
<evidence type="ECO:0000313" key="3">
    <source>
        <dbReference type="Proteomes" id="UP000053989"/>
    </source>
</evidence>
<dbReference type="InterPro" id="IPR001810">
    <property type="entry name" value="F-box_dom"/>
</dbReference>
<dbReference type="SMART" id="SM00256">
    <property type="entry name" value="FBOX"/>
    <property type="match status" value="1"/>
</dbReference>
<organism evidence="2 3">
    <name type="scientific">Scleroderma citrinum Foug A</name>
    <dbReference type="NCBI Taxonomy" id="1036808"/>
    <lineage>
        <taxon>Eukaryota</taxon>
        <taxon>Fungi</taxon>
        <taxon>Dikarya</taxon>
        <taxon>Basidiomycota</taxon>
        <taxon>Agaricomycotina</taxon>
        <taxon>Agaricomycetes</taxon>
        <taxon>Agaricomycetidae</taxon>
        <taxon>Boletales</taxon>
        <taxon>Sclerodermatineae</taxon>
        <taxon>Sclerodermataceae</taxon>
        <taxon>Scleroderma</taxon>
    </lineage>
</organism>